<evidence type="ECO:0000259" key="1">
    <source>
        <dbReference type="Pfam" id="PF14111"/>
    </source>
</evidence>
<dbReference type="Pfam" id="PF14111">
    <property type="entry name" value="DUF4283"/>
    <property type="match status" value="1"/>
</dbReference>
<sequence>MTSTPFGLGQGRNQSMYPSFTRCYHQNNKDLQAPQAEAVKSDSKLTYVKKAKQGCHPKVTFASLLTLGFKGYYPTFKIPSQAYERGLEYCKHCLIARIDLKDLTLEALKLQASQKLQPKGNWYITPSGKGFLHVRFKKREDFDFAWTGGPWRFGNQLMRLQESTRISGRITRSKLMLLCG</sequence>
<keyword evidence="3" id="KW-1185">Reference proteome</keyword>
<reference evidence="2 3" key="1">
    <citation type="submission" date="2020-06" db="EMBL/GenBank/DDBJ databases">
        <title>Transcriptomic and genomic resources for Thalictrum thalictroides and T. hernandezii: Facilitating candidate gene discovery in an emerging model plant lineage.</title>
        <authorList>
            <person name="Arias T."/>
            <person name="Riano-Pachon D.M."/>
            <person name="Di Stilio V.S."/>
        </authorList>
    </citation>
    <scope>NUCLEOTIDE SEQUENCE [LARGE SCALE GENOMIC DNA]</scope>
    <source>
        <strain evidence="3">cv. WT478/WT964</strain>
        <tissue evidence="2">Leaves</tissue>
    </source>
</reference>
<accession>A0A7J6V0W0</accession>
<dbReference type="Proteomes" id="UP000554482">
    <property type="component" value="Unassembled WGS sequence"/>
</dbReference>
<gene>
    <name evidence="2" type="ORF">FRX31_032405</name>
</gene>
<organism evidence="2 3">
    <name type="scientific">Thalictrum thalictroides</name>
    <name type="common">Rue-anemone</name>
    <name type="synonym">Anemone thalictroides</name>
    <dbReference type="NCBI Taxonomy" id="46969"/>
    <lineage>
        <taxon>Eukaryota</taxon>
        <taxon>Viridiplantae</taxon>
        <taxon>Streptophyta</taxon>
        <taxon>Embryophyta</taxon>
        <taxon>Tracheophyta</taxon>
        <taxon>Spermatophyta</taxon>
        <taxon>Magnoliopsida</taxon>
        <taxon>Ranunculales</taxon>
        <taxon>Ranunculaceae</taxon>
        <taxon>Thalictroideae</taxon>
        <taxon>Thalictrum</taxon>
    </lineage>
</organism>
<dbReference type="OrthoDB" id="1937106at2759"/>
<proteinExistence type="predicted"/>
<dbReference type="AlphaFoldDB" id="A0A7J6V0W0"/>
<name>A0A7J6V0W0_THATH</name>
<feature type="domain" description="DUF4283" evidence="1">
    <location>
        <begin position="88"/>
        <end position="161"/>
    </location>
</feature>
<dbReference type="InterPro" id="IPR025558">
    <property type="entry name" value="DUF4283"/>
</dbReference>
<evidence type="ECO:0000313" key="3">
    <source>
        <dbReference type="Proteomes" id="UP000554482"/>
    </source>
</evidence>
<evidence type="ECO:0000313" key="2">
    <source>
        <dbReference type="EMBL" id="KAF5178010.1"/>
    </source>
</evidence>
<protein>
    <recommendedName>
        <fullName evidence="1">DUF4283 domain-containing protein</fullName>
    </recommendedName>
</protein>
<dbReference type="EMBL" id="JABWDY010040598">
    <property type="protein sequence ID" value="KAF5178010.1"/>
    <property type="molecule type" value="Genomic_DNA"/>
</dbReference>
<comment type="caution">
    <text evidence="2">The sequence shown here is derived from an EMBL/GenBank/DDBJ whole genome shotgun (WGS) entry which is preliminary data.</text>
</comment>